<feature type="region of interest" description="Disordered" evidence="1">
    <location>
        <begin position="174"/>
        <end position="204"/>
    </location>
</feature>
<evidence type="ECO:0000313" key="3">
    <source>
        <dbReference type="Proteomes" id="UP000182444"/>
    </source>
</evidence>
<accession>A0A1D8NMQ5</accession>
<evidence type="ECO:0000313" key="2">
    <source>
        <dbReference type="EMBL" id="AOW06922.1"/>
    </source>
</evidence>
<dbReference type="GeneID" id="94583903"/>
<dbReference type="AlphaFoldDB" id="A0A1D8NMQ5"/>
<proteinExistence type="predicted"/>
<evidence type="ECO:0000256" key="1">
    <source>
        <dbReference type="SAM" id="MobiDB-lite"/>
    </source>
</evidence>
<dbReference type="Proteomes" id="UP000182444">
    <property type="component" value="Chromosome 1F"/>
</dbReference>
<organism evidence="2 3">
    <name type="scientific">Yarrowia lipolytica</name>
    <name type="common">Candida lipolytica</name>
    <dbReference type="NCBI Taxonomy" id="4952"/>
    <lineage>
        <taxon>Eukaryota</taxon>
        <taxon>Fungi</taxon>
        <taxon>Dikarya</taxon>
        <taxon>Ascomycota</taxon>
        <taxon>Saccharomycotina</taxon>
        <taxon>Dipodascomycetes</taxon>
        <taxon>Dipodascales</taxon>
        <taxon>Dipodascales incertae sedis</taxon>
        <taxon>Yarrowia</taxon>
    </lineage>
</organism>
<dbReference type="RefSeq" id="XP_068139418.1">
    <property type="nucleotide sequence ID" value="XM_068283317.1"/>
</dbReference>
<reference evidence="2 3" key="1">
    <citation type="journal article" date="2016" name="PLoS ONE">
        <title>Sequence Assembly of Yarrowia lipolytica Strain W29/CLIB89 Shows Transposable Element Diversity.</title>
        <authorList>
            <person name="Magnan C."/>
            <person name="Yu J."/>
            <person name="Chang I."/>
            <person name="Jahn E."/>
            <person name="Kanomata Y."/>
            <person name="Wu J."/>
            <person name="Zeller M."/>
            <person name="Oakes M."/>
            <person name="Baldi P."/>
            <person name="Sandmeyer S."/>
        </authorList>
    </citation>
    <scope>NUCLEOTIDE SEQUENCE [LARGE SCALE GENOMIC DNA]</scope>
    <source>
        <strain evidence="3">CLIB89(W29)</strain>
    </source>
</reference>
<name>A0A1D8NMQ5_YARLL</name>
<dbReference type="VEuPathDB" id="FungiDB:YALI1_F13355g"/>
<feature type="compositionally biased region" description="Basic and acidic residues" evidence="1">
    <location>
        <begin position="180"/>
        <end position="204"/>
    </location>
</feature>
<dbReference type="EMBL" id="CP017558">
    <property type="protein sequence ID" value="AOW06922.1"/>
    <property type="molecule type" value="Genomic_DNA"/>
</dbReference>
<protein>
    <submittedName>
        <fullName evidence="2">Uncharacterized protein</fullName>
    </submittedName>
</protein>
<gene>
    <name evidence="2" type="ORF">YALI1_F13355g</name>
</gene>
<sequence length="214" mass="24448">MTRYGTVQWIRHHQLSVLYCTSTRTILYHQGSVLYHQLSDHSDVNTSSTQEHININNSILTHNDVISARKIVPTWSPVRLGEPSRGLYERLKRHAPLTSWAARDVEQPLDTNQLSLRSARCHDTWTRAVLPSTDPATCGCVPCCGLARVGMMPVFFWRGACCTQHVQAQAPHINNSKVSSVHDQHECTSRETERRRDQETKRVRDICPRRQAIT</sequence>